<keyword evidence="1" id="KW-1133">Transmembrane helix</keyword>
<dbReference type="EMBL" id="SMKR01000051">
    <property type="protein sequence ID" value="TDD25896.1"/>
    <property type="molecule type" value="Genomic_DNA"/>
</dbReference>
<feature type="transmembrane region" description="Helical" evidence="1">
    <location>
        <begin position="127"/>
        <end position="147"/>
    </location>
</feature>
<feature type="transmembrane region" description="Helical" evidence="1">
    <location>
        <begin position="96"/>
        <end position="115"/>
    </location>
</feature>
<feature type="transmembrane region" description="Helical" evidence="1">
    <location>
        <begin position="12"/>
        <end position="34"/>
    </location>
</feature>
<keyword evidence="1" id="KW-0472">Membrane</keyword>
<protein>
    <submittedName>
        <fullName evidence="2">Uncharacterized protein</fullName>
    </submittedName>
</protein>
<evidence type="ECO:0000313" key="3">
    <source>
        <dbReference type="Proteomes" id="UP000295172"/>
    </source>
</evidence>
<gene>
    <name evidence="2" type="ORF">E1218_14095</name>
</gene>
<dbReference type="AlphaFoldDB" id="A0A4R4X668"/>
<dbReference type="RefSeq" id="WP_132320104.1">
    <property type="nucleotide sequence ID" value="NZ_SMKR01000051.1"/>
</dbReference>
<evidence type="ECO:0000256" key="1">
    <source>
        <dbReference type="SAM" id="Phobius"/>
    </source>
</evidence>
<organism evidence="2 3">
    <name type="scientific">Kribbella turkmenica</name>
    <dbReference type="NCBI Taxonomy" id="2530375"/>
    <lineage>
        <taxon>Bacteria</taxon>
        <taxon>Bacillati</taxon>
        <taxon>Actinomycetota</taxon>
        <taxon>Actinomycetes</taxon>
        <taxon>Propionibacteriales</taxon>
        <taxon>Kribbellaceae</taxon>
        <taxon>Kribbella</taxon>
    </lineage>
</organism>
<accession>A0A4R4X668</accession>
<keyword evidence="1" id="KW-0812">Transmembrane</keyword>
<dbReference type="Proteomes" id="UP000295172">
    <property type="component" value="Unassembled WGS sequence"/>
</dbReference>
<dbReference type="OrthoDB" id="4337876at2"/>
<comment type="caution">
    <text evidence="2">The sequence shown here is derived from an EMBL/GenBank/DDBJ whole genome shotgun (WGS) entry which is preliminary data.</text>
</comment>
<evidence type="ECO:0000313" key="2">
    <source>
        <dbReference type="EMBL" id="TDD25896.1"/>
    </source>
</evidence>
<proteinExistence type="predicted"/>
<feature type="transmembrane region" description="Helical" evidence="1">
    <location>
        <begin position="63"/>
        <end position="84"/>
    </location>
</feature>
<reference evidence="2 3" key="1">
    <citation type="submission" date="2019-02" db="EMBL/GenBank/DDBJ databases">
        <title>Draft genome sequences of novel Actinobacteria.</title>
        <authorList>
            <person name="Sahin N."/>
            <person name="Ay H."/>
            <person name="Saygin H."/>
        </authorList>
    </citation>
    <scope>NUCLEOTIDE SEQUENCE [LARGE SCALE GENOMIC DNA]</scope>
    <source>
        <strain evidence="2 3">16K104</strain>
    </source>
</reference>
<name>A0A4R4X668_9ACTN</name>
<sequence length="152" mass="16026">MTIITAPTRSPAYLRPALYAGVLLTLVATVTPLVDFATADGIGDHVRSAYPDWPADDVAKDRMAITVYLMAVGILGLVGWMWTLAAVAGGKRSARAIGTTLFALGVTFHLTTLSVGGEAYSTIVPPLHGTIAALPSLAGLIVVVGLWRRRQR</sequence>
<keyword evidence="3" id="KW-1185">Reference proteome</keyword>